<evidence type="ECO:0000256" key="5">
    <source>
        <dbReference type="ARBA" id="ARBA00022737"/>
    </source>
</evidence>
<evidence type="ECO:0000256" key="6">
    <source>
        <dbReference type="ARBA" id="ARBA00023242"/>
    </source>
</evidence>
<dbReference type="InterPro" id="IPR016024">
    <property type="entry name" value="ARM-type_fold"/>
</dbReference>
<dbReference type="PROSITE" id="PS50176">
    <property type="entry name" value="ARM_REPEAT"/>
    <property type="match status" value="1"/>
</dbReference>
<dbReference type="EnsemblMetazoa" id="CLYHEMT024078.1">
    <property type="protein sequence ID" value="CLYHEMP024078.1"/>
    <property type="gene ID" value="CLYHEMG024078"/>
</dbReference>
<dbReference type="InterPro" id="IPR000225">
    <property type="entry name" value="Armadillo"/>
</dbReference>
<dbReference type="GeneID" id="136822557"/>
<dbReference type="GO" id="GO:0005737">
    <property type="term" value="C:cytoplasm"/>
    <property type="evidence" value="ECO:0007669"/>
    <property type="project" value="UniProtKB-SubCell"/>
</dbReference>
<dbReference type="GO" id="GO:0034657">
    <property type="term" value="C:GID complex"/>
    <property type="evidence" value="ECO:0007669"/>
    <property type="project" value="TreeGrafter"/>
</dbReference>
<dbReference type="PANTHER" id="PTHR15651">
    <property type="entry name" value="ARMADILLO REPEAT-CONTAINING PROTEIN 8"/>
    <property type="match status" value="1"/>
</dbReference>
<evidence type="ECO:0000256" key="4">
    <source>
        <dbReference type="ARBA" id="ARBA00022490"/>
    </source>
</evidence>
<dbReference type="InterPro" id="IPR038739">
    <property type="entry name" value="ARMC8/Vid28"/>
</dbReference>
<feature type="repeat" description="ARM" evidence="7">
    <location>
        <begin position="495"/>
        <end position="538"/>
    </location>
</feature>
<proteinExistence type="predicted"/>
<dbReference type="AlphaFoldDB" id="A0A7M5XJP0"/>
<dbReference type="GO" id="GO:0043161">
    <property type="term" value="P:proteasome-mediated ubiquitin-dependent protein catabolic process"/>
    <property type="evidence" value="ECO:0007669"/>
    <property type="project" value="TreeGrafter"/>
</dbReference>
<name>A0A7M5XJP0_9CNID</name>
<organism evidence="8 9">
    <name type="scientific">Clytia hemisphaerica</name>
    <dbReference type="NCBI Taxonomy" id="252671"/>
    <lineage>
        <taxon>Eukaryota</taxon>
        <taxon>Metazoa</taxon>
        <taxon>Cnidaria</taxon>
        <taxon>Hydrozoa</taxon>
        <taxon>Hydroidolina</taxon>
        <taxon>Leptothecata</taxon>
        <taxon>Obeliida</taxon>
        <taxon>Clytiidae</taxon>
        <taxon>Clytia</taxon>
    </lineage>
</organism>
<dbReference type="GO" id="GO:0005634">
    <property type="term" value="C:nucleus"/>
    <property type="evidence" value="ECO:0007669"/>
    <property type="project" value="UniProtKB-SubCell"/>
</dbReference>
<dbReference type="OrthoDB" id="5559898at2759"/>
<sequence>MKSHFEVEANSVEKMYIQALASDNPDERYQTVRKIKNMAIGMKCKKTTFVEEGLIERLLELMVQADTTIEFAVEATVILGSLTRGEPEVVDKLMNSQAVPILCKGLCHEDERLVIACLRSLSRCFMSKNISGDLIYENANIITKLVYLLTISSQTAEYVTNILKITCKTTSDQTTLFDANIISALVPWLNKKQVGILVPVLECLSAILHGNEMIANEVLDGDYHGVSIEKQLINLISSDRPDEVQLAAADCLTKALCISTTEKCTVKLERKILNVFVRLCQKDKPLRIRISAANGLAYLIEEDNELQAIAAISNHLIKNISSLLSLSSNKKEEVRLRAKEAALKVFASLSANDEKVRKKIVDNCSKLMDNIHQAINQNENVPLQAAALQCLLSLSRSVQQLRTTFQDVKIWQPVITALKTSTSDDIISVSSSVLCNLLLEFSPCKDGLIDFGALDVLVALIKRNEIPLQINGIWGIMNLAYDANEDLKNKIVEVAGINNILSLLDSSDVDVAVKALGVLRNLLTEKEQDIDNLMNSHGKEILQAVKPLALNDHLNERIKEQVLCLLSNIANGCFAKNLLMEDLETISKVISYISSNVEHLQVASVFCVTNLMRSTGNPAEISDRKVKLRELGAEKQLQTLLTTPNSNLFDRVKQALQQFT</sequence>
<evidence type="ECO:0000313" key="9">
    <source>
        <dbReference type="Proteomes" id="UP000594262"/>
    </source>
</evidence>
<dbReference type="RefSeq" id="XP_066934922.1">
    <property type="nucleotide sequence ID" value="XM_067078821.1"/>
</dbReference>
<keyword evidence="9" id="KW-1185">Reference proteome</keyword>
<dbReference type="PANTHER" id="PTHR15651:SF7">
    <property type="entry name" value="ARMADILLO REPEAT-CONTAINING PROTEIN 8"/>
    <property type="match status" value="1"/>
</dbReference>
<comment type="subcellular location">
    <subcellularLocation>
        <location evidence="2">Cytoplasm</location>
    </subcellularLocation>
    <subcellularLocation>
        <location evidence="1">Nucleus</location>
    </subcellularLocation>
</comment>
<protein>
    <recommendedName>
        <fullName evidence="3">Armadillo repeat-containing protein 8</fullName>
    </recommendedName>
</protein>
<accession>A0A7M5XJP0</accession>
<reference evidence="8" key="1">
    <citation type="submission" date="2021-01" db="UniProtKB">
        <authorList>
            <consortium name="EnsemblMetazoa"/>
        </authorList>
    </citation>
    <scope>IDENTIFICATION</scope>
</reference>
<evidence type="ECO:0000256" key="1">
    <source>
        <dbReference type="ARBA" id="ARBA00004123"/>
    </source>
</evidence>
<evidence type="ECO:0000313" key="8">
    <source>
        <dbReference type="EnsemblMetazoa" id="CLYHEMP024078.1"/>
    </source>
</evidence>
<dbReference type="SUPFAM" id="SSF48371">
    <property type="entry name" value="ARM repeat"/>
    <property type="match status" value="1"/>
</dbReference>
<dbReference type="Proteomes" id="UP000594262">
    <property type="component" value="Unplaced"/>
</dbReference>
<dbReference type="InterPro" id="IPR011989">
    <property type="entry name" value="ARM-like"/>
</dbReference>
<dbReference type="SMART" id="SM00185">
    <property type="entry name" value="ARM"/>
    <property type="match status" value="5"/>
</dbReference>
<keyword evidence="4" id="KW-0963">Cytoplasm</keyword>
<keyword evidence="6" id="KW-0539">Nucleus</keyword>
<keyword evidence="5" id="KW-0677">Repeat</keyword>
<dbReference type="Gene3D" id="1.25.10.10">
    <property type="entry name" value="Leucine-rich Repeat Variant"/>
    <property type="match status" value="3"/>
</dbReference>
<evidence type="ECO:0000256" key="2">
    <source>
        <dbReference type="ARBA" id="ARBA00004496"/>
    </source>
</evidence>
<evidence type="ECO:0000256" key="3">
    <source>
        <dbReference type="ARBA" id="ARBA00013746"/>
    </source>
</evidence>
<evidence type="ECO:0000256" key="7">
    <source>
        <dbReference type="PROSITE-ProRule" id="PRU00259"/>
    </source>
</evidence>